<proteinExistence type="predicted"/>
<keyword evidence="1" id="KW-1133">Transmembrane helix</keyword>
<dbReference type="Pfam" id="PF26436">
    <property type="entry name" value="DUF8119"/>
    <property type="match status" value="1"/>
</dbReference>
<feature type="transmembrane region" description="Helical" evidence="1">
    <location>
        <begin position="20"/>
        <end position="40"/>
    </location>
</feature>
<name>A0ABD6D4L0_9EURY</name>
<comment type="caution">
    <text evidence="3">The sequence shown here is derived from an EMBL/GenBank/DDBJ whole genome shotgun (WGS) entry which is preliminary data.</text>
</comment>
<evidence type="ECO:0000313" key="3">
    <source>
        <dbReference type="EMBL" id="MFD1640961.1"/>
    </source>
</evidence>
<dbReference type="RefSeq" id="WP_256394650.1">
    <property type="nucleotide sequence ID" value="NZ_JANHDJ010000001.1"/>
</dbReference>
<dbReference type="InterPro" id="IPR058432">
    <property type="entry name" value="DUF8119"/>
</dbReference>
<dbReference type="AlphaFoldDB" id="A0ABD6D4L0"/>
<sequence length="74" mass="8408">MSLVDRLRDHASEHRQGMLYDLMFAVVWVGVVSILFDLVFVTAPTWAYYLFMVAGIPAYFGFVFSLGQAEQANQ</sequence>
<evidence type="ECO:0000256" key="1">
    <source>
        <dbReference type="SAM" id="Phobius"/>
    </source>
</evidence>
<keyword evidence="1" id="KW-0812">Transmembrane</keyword>
<keyword evidence="4" id="KW-1185">Reference proteome</keyword>
<dbReference type="EMBL" id="JBHUDM010000001">
    <property type="protein sequence ID" value="MFD1640961.1"/>
    <property type="molecule type" value="Genomic_DNA"/>
</dbReference>
<gene>
    <name evidence="3" type="ORF">ACFSBW_03605</name>
</gene>
<evidence type="ECO:0000313" key="4">
    <source>
        <dbReference type="Proteomes" id="UP001597052"/>
    </source>
</evidence>
<organism evidence="3 4">
    <name type="scientific">Halohasta litorea</name>
    <dbReference type="NCBI Taxonomy" id="869891"/>
    <lineage>
        <taxon>Archaea</taxon>
        <taxon>Methanobacteriati</taxon>
        <taxon>Methanobacteriota</taxon>
        <taxon>Stenosarchaea group</taxon>
        <taxon>Halobacteria</taxon>
        <taxon>Halobacteriales</taxon>
        <taxon>Haloferacaceae</taxon>
        <taxon>Halohasta</taxon>
    </lineage>
</organism>
<dbReference type="Proteomes" id="UP001597052">
    <property type="component" value="Unassembled WGS sequence"/>
</dbReference>
<evidence type="ECO:0000259" key="2">
    <source>
        <dbReference type="Pfam" id="PF26436"/>
    </source>
</evidence>
<feature type="transmembrane region" description="Helical" evidence="1">
    <location>
        <begin position="46"/>
        <end position="67"/>
    </location>
</feature>
<protein>
    <recommendedName>
        <fullName evidence="2">DUF8119 domain-containing protein</fullName>
    </recommendedName>
</protein>
<reference evidence="3 4" key="1">
    <citation type="journal article" date="2019" name="Int. J. Syst. Evol. Microbiol.">
        <title>The Global Catalogue of Microorganisms (GCM) 10K type strain sequencing project: providing services to taxonomists for standard genome sequencing and annotation.</title>
        <authorList>
            <consortium name="The Broad Institute Genomics Platform"/>
            <consortium name="The Broad Institute Genome Sequencing Center for Infectious Disease"/>
            <person name="Wu L."/>
            <person name="Ma J."/>
        </authorList>
    </citation>
    <scope>NUCLEOTIDE SEQUENCE [LARGE SCALE GENOMIC DNA]</scope>
    <source>
        <strain evidence="3 4">CGMCC 1.10593</strain>
    </source>
</reference>
<keyword evidence="1" id="KW-0472">Membrane</keyword>
<accession>A0ABD6D4L0</accession>
<feature type="domain" description="DUF8119" evidence="2">
    <location>
        <begin position="1"/>
        <end position="71"/>
    </location>
</feature>